<accession>A0A3R7MHF7</accession>
<organism evidence="1 2">
    <name type="scientific">Trypanosoma rangeli</name>
    <dbReference type="NCBI Taxonomy" id="5698"/>
    <lineage>
        <taxon>Eukaryota</taxon>
        <taxon>Discoba</taxon>
        <taxon>Euglenozoa</taxon>
        <taxon>Kinetoplastea</taxon>
        <taxon>Metakinetoplastina</taxon>
        <taxon>Trypanosomatida</taxon>
        <taxon>Trypanosomatidae</taxon>
        <taxon>Trypanosoma</taxon>
        <taxon>Herpetosoma</taxon>
    </lineage>
</organism>
<dbReference type="AlphaFoldDB" id="A0A3R7MHF7"/>
<keyword evidence="2" id="KW-1185">Reference proteome</keyword>
<evidence type="ECO:0008006" key="3">
    <source>
        <dbReference type="Google" id="ProtNLM"/>
    </source>
</evidence>
<dbReference type="EMBL" id="MKGL01000121">
    <property type="protein sequence ID" value="RNF05951.1"/>
    <property type="molecule type" value="Genomic_DNA"/>
</dbReference>
<evidence type="ECO:0000313" key="1">
    <source>
        <dbReference type="EMBL" id="RNF05951.1"/>
    </source>
</evidence>
<dbReference type="GeneID" id="40328220"/>
<protein>
    <recommendedName>
        <fullName evidence="3">PSP1 C-terminal domain-containing protein</fullName>
    </recommendedName>
</protein>
<comment type="caution">
    <text evidence="1">The sequence shown here is derived from an EMBL/GenBank/DDBJ whole genome shotgun (WGS) entry which is preliminary data.</text>
</comment>
<dbReference type="RefSeq" id="XP_029238979.1">
    <property type="nucleotide sequence ID" value="XM_029381220.1"/>
</dbReference>
<gene>
    <name evidence="1" type="ORF">TraAM80_04287</name>
</gene>
<evidence type="ECO:0000313" key="2">
    <source>
        <dbReference type="Proteomes" id="UP000283634"/>
    </source>
</evidence>
<dbReference type="OMA" id="NISWVEY"/>
<dbReference type="Proteomes" id="UP000283634">
    <property type="component" value="Unassembled WGS sequence"/>
</dbReference>
<dbReference type="InterPro" id="IPR047767">
    <property type="entry name" value="PSP1-like"/>
</dbReference>
<name>A0A3R7MHF7_TRYRA</name>
<dbReference type="VEuPathDB" id="TriTrypDB:TRSC58_01681"/>
<dbReference type="PANTHER" id="PTHR43830">
    <property type="entry name" value="PROTEIN PSP1"/>
    <property type="match status" value="1"/>
</dbReference>
<sequence length="588" mass="64585">MEEEKDKNAVLTACDEQAELLQTTVDEDSSLKHTNNVTSALASTMADNASQGASAHVLHYGVRDVRQSPPILQTCAPTSRGGKQEPEDTVYVSSLTVHPRYRRHHSCSQGSFSVHNGSGRSATHSRMSSHEQFSWDSTAWKEVSNELAFTADPTREYLCLGRVSSECIVGTVESREQHPGRHVRSLAAWDRSEVEARGNNAEKEIEGASESKGCVTPIGKNKSCTDSVFETAPLGHQQSFSLFSQRDAPHQNREAAECEKAVTSERDEGEADTQGSTMTHVLVKFKQLYGVFYVPRSECGTFAIGDLVSVESHSGENMGRVVGDLTSCMRDQLSLQSHLAQLPLEVLYPEDASRPLEVVEPGTNKEKLLRLPRVICRGMNKGKKRVYYARRRDTEAYNVCQRLIRERGYSLMVSGVEYQVDFKRITVFCSEPCASVVPSELYSFIQQLATLLRGSAVEVLFSVECPASLEVTRDITHGVFNDIYARLVKSQENDGARACSRTPPSTHHTPPAQRSFVEVAMAQAAAPPVMPMFGLPPPVPPRQPGMMPGVNMAALYGVACMPPIGWGWPAPPPYLGPSHVTPGMDGRM</sequence>
<dbReference type="PANTHER" id="PTHR43830:SF4">
    <property type="entry name" value="PSP1 C-TERMINAL DOMAIN-CONTAINING PROTEIN"/>
    <property type="match status" value="1"/>
</dbReference>
<dbReference type="GO" id="GO:0005737">
    <property type="term" value="C:cytoplasm"/>
    <property type="evidence" value="ECO:0007669"/>
    <property type="project" value="TreeGrafter"/>
</dbReference>
<dbReference type="OrthoDB" id="266118at2759"/>
<proteinExistence type="predicted"/>
<reference evidence="1 2" key="1">
    <citation type="journal article" date="2018" name="BMC Genomics">
        <title>Genomic comparison of Trypanosoma conorhini and Trypanosoma rangeli to Trypanosoma cruzi strains of high and low virulence.</title>
        <authorList>
            <person name="Bradwell K.R."/>
            <person name="Koparde V.N."/>
            <person name="Matveyev A.V."/>
            <person name="Serrano M.G."/>
            <person name="Alves J.M."/>
            <person name="Parikh H."/>
            <person name="Huang B."/>
            <person name="Lee V."/>
            <person name="Espinosa-Alvarez O."/>
            <person name="Ortiz P.A."/>
            <person name="Costa-Martins A.G."/>
            <person name="Teixeira M.M."/>
            <person name="Buck G.A."/>
        </authorList>
    </citation>
    <scope>NUCLEOTIDE SEQUENCE [LARGE SCALE GENOMIC DNA]</scope>
    <source>
        <strain evidence="1 2">AM80</strain>
    </source>
</reference>